<feature type="compositionally biased region" description="Basic residues" evidence="2">
    <location>
        <begin position="16"/>
        <end position="26"/>
    </location>
</feature>
<keyword evidence="5" id="KW-1185">Reference proteome</keyword>
<dbReference type="OrthoDB" id="1854502at2759"/>
<dbReference type="GO" id="GO:0042147">
    <property type="term" value="P:retrograde transport, endosome to Golgi"/>
    <property type="evidence" value="ECO:0007669"/>
    <property type="project" value="TreeGrafter"/>
</dbReference>
<evidence type="ECO:0000313" key="4">
    <source>
        <dbReference type="EMBL" id="CAI5445492.1"/>
    </source>
</evidence>
<gene>
    <name evidence="4" type="ORF">CAMP_LOCUS8129</name>
</gene>
<keyword evidence="1" id="KW-0597">Phosphoprotein</keyword>
<organism evidence="4 5">
    <name type="scientific">Caenorhabditis angaria</name>
    <dbReference type="NCBI Taxonomy" id="860376"/>
    <lineage>
        <taxon>Eukaryota</taxon>
        <taxon>Metazoa</taxon>
        <taxon>Ecdysozoa</taxon>
        <taxon>Nematoda</taxon>
        <taxon>Chromadorea</taxon>
        <taxon>Rhabditida</taxon>
        <taxon>Rhabditina</taxon>
        <taxon>Rhabditomorpha</taxon>
        <taxon>Rhabditoidea</taxon>
        <taxon>Rhabditidae</taxon>
        <taxon>Peloderinae</taxon>
        <taxon>Caenorhabditis</taxon>
    </lineage>
</organism>
<dbReference type="Gene3D" id="2.30.29.30">
    <property type="entry name" value="Pleckstrin-homology domain (PH domain)/Phosphotyrosine-binding domain (PTB)"/>
    <property type="match status" value="1"/>
</dbReference>
<comment type="caution">
    <text evidence="4">The sequence shown here is derived from an EMBL/GenBank/DDBJ whole genome shotgun (WGS) entry which is preliminary data.</text>
</comment>
<evidence type="ECO:0000259" key="3">
    <source>
        <dbReference type="PROSITE" id="PS50003"/>
    </source>
</evidence>
<dbReference type="GO" id="GO:0005769">
    <property type="term" value="C:early endosome"/>
    <property type="evidence" value="ECO:0007669"/>
    <property type="project" value="TreeGrafter"/>
</dbReference>
<evidence type="ECO:0000256" key="1">
    <source>
        <dbReference type="ARBA" id="ARBA00022553"/>
    </source>
</evidence>
<feature type="domain" description="PH" evidence="3">
    <location>
        <begin position="47"/>
        <end position="141"/>
    </location>
</feature>
<dbReference type="GO" id="GO:0055037">
    <property type="term" value="C:recycling endosome"/>
    <property type="evidence" value="ECO:0007669"/>
    <property type="project" value="TreeGrafter"/>
</dbReference>
<dbReference type="PROSITE" id="PS50003">
    <property type="entry name" value="PH_DOMAIN"/>
    <property type="match status" value="1"/>
</dbReference>
<accession>A0A9P1MZK4</accession>
<sequence length="190" mass="21729">MANLKRRKSLGSILFRRKNNNTRGRRMSTTSRRSASISSNQFAIESNSEKSGWLQKWTNYIKGYRQRWFVLDSNGMLSYYRSPNEVGHTCRGSVNMQEARLLLDKSTSAIVISAASQTFHVKAHNEEDKKQWIQKLNYARHNAITRAENEEAEDARLSSADLTRSDVLLSSTKELVEKIERIEKSGSNVA</sequence>
<dbReference type="EMBL" id="CANHGI010000003">
    <property type="protein sequence ID" value="CAI5445492.1"/>
    <property type="molecule type" value="Genomic_DNA"/>
</dbReference>
<proteinExistence type="predicted"/>
<dbReference type="InterPro" id="IPR045188">
    <property type="entry name" value="Boi1/Boi2-like"/>
</dbReference>
<dbReference type="GO" id="GO:0007032">
    <property type="term" value="P:endosome organization"/>
    <property type="evidence" value="ECO:0007669"/>
    <property type="project" value="TreeGrafter"/>
</dbReference>
<dbReference type="Pfam" id="PF00169">
    <property type="entry name" value="PH"/>
    <property type="match status" value="1"/>
</dbReference>
<evidence type="ECO:0000256" key="2">
    <source>
        <dbReference type="SAM" id="MobiDB-lite"/>
    </source>
</evidence>
<dbReference type="InterPro" id="IPR001849">
    <property type="entry name" value="PH_domain"/>
</dbReference>
<evidence type="ECO:0000313" key="5">
    <source>
        <dbReference type="Proteomes" id="UP001152747"/>
    </source>
</evidence>
<protein>
    <recommendedName>
        <fullName evidence="3">PH domain-containing protein</fullName>
    </recommendedName>
</protein>
<reference evidence="4" key="1">
    <citation type="submission" date="2022-11" db="EMBL/GenBank/DDBJ databases">
        <authorList>
            <person name="Kikuchi T."/>
        </authorList>
    </citation>
    <scope>NUCLEOTIDE SEQUENCE</scope>
    <source>
        <strain evidence="4">PS1010</strain>
    </source>
</reference>
<dbReference type="PANTHER" id="PTHR22902">
    <property type="entry name" value="SESQUIPEDALIAN"/>
    <property type="match status" value="1"/>
</dbReference>
<dbReference type="GO" id="GO:0001881">
    <property type="term" value="P:receptor recycling"/>
    <property type="evidence" value="ECO:0007669"/>
    <property type="project" value="TreeGrafter"/>
</dbReference>
<dbReference type="FunFam" id="2.30.29.30:FF:000666">
    <property type="entry name" value="Oxysterol-binding protein"/>
    <property type="match status" value="1"/>
</dbReference>
<dbReference type="SMART" id="SM00233">
    <property type="entry name" value="PH"/>
    <property type="match status" value="1"/>
</dbReference>
<dbReference type="AlphaFoldDB" id="A0A9P1MZK4"/>
<dbReference type="PANTHER" id="PTHR22902:SF27">
    <property type="entry name" value="PLECKSTRIN HOMOLOGY DOMAIN-CONTAINING FAMILY A MEMBER 3"/>
    <property type="match status" value="1"/>
</dbReference>
<feature type="compositionally biased region" description="Low complexity" evidence="2">
    <location>
        <begin position="27"/>
        <end position="36"/>
    </location>
</feature>
<dbReference type="Proteomes" id="UP001152747">
    <property type="component" value="Unassembled WGS sequence"/>
</dbReference>
<feature type="region of interest" description="Disordered" evidence="2">
    <location>
        <begin position="16"/>
        <end position="36"/>
    </location>
</feature>
<dbReference type="GO" id="GO:0005829">
    <property type="term" value="C:cytosol"/>
    <property type="evidence" value="ECO:0007669"/>
    <property type="project" value="GOC"/>
</dbReference>
<name>A0A9P1MZK4_9PELO</name>
<dbReference type="GO" id="GO:0005802">
    <property type="term" value="C:trans-Golgi network"/>
    <property type="evidence" value="ECO:0007669"/>
    <property type="project" value="TreeGrafter"/>
</dbReference>
<dbReference type="InterPro" id="IPR011993">
    <property type="entry name" value="PH-like_dom_sf"/>
</dbReference>
<dbReference type="SUPFAM" id="SSF50729">
    <property type="entry name" value="PH domain-like"/>
    <property type="match status" value="1"/>
</dbReference>